<evidence type="ECO:0000256" key="2">
    <source>
        <dbReference type="ARBA" id="ARBA00022692"/>
    </source>
</evidence>
<dbReference type="GO" id="GO:0120147">
    <property type="term" value="F:formylglycine-generating oxidase activity"/>
    <property type="evidence" value="ECO:0007669"/>
    <property type="project" value="TreeGrafter"/>
</dbReference>
<dbReference type="Gene3D" id="3.90.1580.10">
    <property type="entry name" value="paralog of FGE (formylglycine-generating enzyme)"/>
    <property type="match status" value="1"/>
</dbReference>
<keyword evidence="4 7" id="KW-1133">Transmembrane helix</keyword>
<dbReference type="GO" id="GO:0017004">
    <property type="term" value="P:cytochrome complex assembly"/>
    <property type="evidence" value="ECO:0007669"/>
    <property type="project" value="UniProtKB-KW"/>
</dbReference>
<protein>
    <submittedName>
        <fullName evidence="10">SUMF1/EgtB/PvdO family nonheme iron enzyme</fullName>
    </submittedName>
</protein>
<sequence length="577" mass="62400">MSGVCNFVHAAPQDHPLEKDMVLVPAGPFKFGTNKTDDAAEALSMGVPKPWYADEKPEQTIFLKSFYIDRYEVTNQRFKRFVDDVYSEIPPQGWNGVDFPEGTAEHPVTGVNWYDASNFCQWAGKELPTEKQWAKAARGKSGREYPWGDTFNPDYANLPDRAGSKKKVQAVGSFPKGATPLGIHDLVGNVWEWTADDYAAYKGSDYTSPNIGAGYKTLRGASVADLGHFPGAMYAIALKQYARAGFRQIANPENAAPDVGFRCVSNSMPQQESKSEALKQLTQSKTTNSGNSEAPSSIASSTVSGDTSATQTQSLGNPFQAKPNLPSGIIALVVLSFVAGVFSFLSPCTLPILPAYFAVTAQADRARMGLMSIAFFCGLATLFVMMGASASFLGQYLRDYLFSITTGSGILIALFGVMTLFGKGFSGASFQGRPTSSFVGYFLFGAAFALGWTPCVGPILSGILLLAASDKTIMQGAALLFFYAMGLGLPLIMIATLCSRLPKGHLFWRILRGKGWEVTVAGKTLLLHSTNIATGILLIGLGYALAMGYMTYVNSLIPIEVQLWFSEFEDAVLHWFL</sequence>
<dbReference type="Proteomes" id="UP000594464">
    <property type="component" value="Chromosome"/>
</dbReference>
<dbReference type="Pfam" id="PF02683">
    <property type="entry name" value="DsbD_TM"/>
    <property type="match status" value="1"/>
</dbReference>
<dbReference type="InterPro" id="IPR042095">
    <property type="entry name" value="SUMF_sf"/>
</dbReference>
<comment type="subcellular location">
    <subcellularLocation>
        <location evidence="1">Membrane</location>
        <topology evidence="1">Multi-pass membrane protein</topology>
    </subcellularLocation>
</comment>
<dbReference type="PANTHER" id="PTHR23150:SF19">
    <property type="entry name" value="FORMYLGLYCINE-GENERATING ENZYME"/>
    <property type="match status" value="1"/>
</dbReference>
<keyword evidence="5 7" id="KW-0472">Membrane</keyword>
<feature type="domain" description="Sulfatase-modifying factor enzyme-like" evidence="9">
    <location>
        <begin position="19"/>
        <end position="264"/>
    </location>
</feature>
<dbReference type="SUPFAM" id="SSF56436">
    <property type="entry name" value="C-type lectin-like"/>
    <property type="match status" value="1"/>
</dbReference>
<feature type="region of interest" description="Disordered" evidence="6">
    <location>
        <begin position="270"/>
        <end position="315"/>
    </location>
</feature>
<evidence type="ECO:0000259" key="8">
    <source>
        <dbReference type="Pfam" id="PF02683"/>
    </source>
</evidence>
<dbReference type="Pfam" id="PF03781">
    <property type="entry name" value="FGE-sulfatase"/>
    <property type="match status" value="1"/>
</dbReference>
<evidence type="ECO:0000256" key="1">
    <source>
        <dbReference type="ARBA" id="ARBA00004141"/>
    </source>
</evidence>
<dbReference type="KEGG" id="nva:G3M78_01635"/>
<feature type="transmembrane region" description="Helical" evidence="7">
    <location>
        <begin position="400"/>
        <end position="421"/>
    </location>
</feature>
<keyword evidence="2 7" id="KW-0812">Transmembrane</keyword>
<dbReference type="InterPro" id="IPR016187">
    <property type="entry name" value="CTDL_fold"/>
</dbReference>
<evidence type="ECO:0000256" key="6">
    <source>
        <dbReference type="SAM" id="MobiDB-lite"/>
    </source>
</evidence>
<dbReference type="GO" id="GO:0016020">
    <property type="term" value="C:membrane"/>
    <property type="evidence" value="ECO:0007669"/>
    <property type="project" value="UniProtKB-SubCell"/>
</dbReference>
<dbReference type="EMBL" id="CP048620">
    <property type="protein sequence ID" value="QPJ66732.1"/>
    <property type="molecule type" value="Genomic_DNA"/>
</dbReference>
<gene>
    <name evidence="10" type="ORF">G3M78_01635</name>
</gene>
<dbReference type="AlphaFoldDB" id="A0A7T0C559"/>
<feature type="transmembrane region" description="Helical" evidence="7">
    <location>
        <begin position="441"/>
        <end position="468"/>
    </location>
</feature>
<feature type="transmembrane region" description="Helical" evidence="7">
    <location>
        <begin position="329"/>
        <end position="358"/>
    </location>
</feature>
<dbReference type="PANTHER" id="PTHR23150">
    <property type="entry name" value="SULFATASE MODIFYING FACTOR 1, 2"/>
    <property type="match status" value="1"/>
</dbReference>
<proteinExistence type="predicted"/>
<evidence type="ECO:0000313" key="11">
    <source>
        <dbReference type="Proteomes" id="UP000594464"/>
    </source>
</evidence>
<feature type="transmembrane region" description="Helical" evidence="7">
    <location>
        <begin position="520"/>
        <end position="546"/>
    </location>
</feature>
<evidence type="ECO:0000256" key="7">
    <source>
        <dbReference type="SAM" id="Phobius"/>
    </source>
</evidence>
<keyword evidence="3" id="KW-0201">Cytochrome c-type biogenesis</keyword>
<organism evidence="10 11">
    <name type="scientific">Candidatus Nitrohelix vancouverensis</name>
    <dbReference type="NCBI Taxonomy" id="2705534"/>
    <lineage>
        <taxon>Bacteria</taxon>
        <taxon>Pseudomonadati</taxon>
        <taxon>Nitrospinota/Tectimicrobiota group</taxon>
        <taxon>Nitrospinota</taxon>
        <taxon>Nitrospinia</taxon>
        <taxon>Nitrospinales</taxon>
        <taxon>Nitrospinaceae</taxon>
        <taxon>Candidatus Nitrohelix</taxon>
    </lineage>
</organism>
<feature type="transmembrane region" description="Helical" evidence="7">
    <location>
        <begin position="370"/>
        <end position="394"/>
    </location>
</feature>
<reference evidence="11" key="1">
    <citation type="submission" date="2020-02" db="EMBL/GenBank/DDBJ databases">
        <title>Genomic and physiological characterization of two novel Nitrospinaceae genera.</title>
        <authorList>
            <person name="Mueller A.J."/>
            <person name="Jung M.-Y."/>
            <person name="Strachan C.R."/>
            <person name="Herbold C.W."/>
            <person name="Kirkegaard R.H."/>
            <person name="Daims H."/>
        </authorList>
    </citation>
    <scope>NUCLEOTIDE SEQUENCE [LARGE SCALE GENOMIC DNA]</scope>
</reference>
<accession>A0A7T0C559</accession>
<dbReference type="InterPro" id="IPR003834">
    <property type="entry name" value="Cyt_c_assmbl_TM_dom"/>
</dbReference>
<dbReference type="InterPro" id="IPR051043">
    <property type="entry name" value="Sulfatase_Mod_Factor_Kinase"/>
</dbReference>
<evidence type="ECO:0000256" key="3">
    <source>
        <dbReference type="ARBA" id="ARBA00022748"/>
    </source>
</evidence>
<feature type="transmembrane region" description="Helical" evidence="7">
    <location>
        <begin position="480"/>
        <end position="499"/>
    </location>
</feature>
<evidence type="ECO:0000313" key="10">
    <source>
        <dbReference type="EMBL" id="QPJ66732.1"/>
    </source>
</evidence>
<name>A0A7T0C559_9BACT</name>
<dbReference type="InterPro" id="IPR005532">
    <property type="entry name" value="SUMF_dom"/>
</dbReference>
<evidence type="ECO:0000256" key="4">
    <source>
        <dbReference type="ARBA" id="ARBA00022989"/>
    </source>
</evidence>
<evidence type="ECO:0000256" key="5">
    <source>
        <dbReference type="ARBA" id="ARBA00023136"/>
    </source>
</evidence>
<feature type="compositionally biased region" description="Polar residues" evidence="6">
    <location>
        <begin position="280"/>
        <end position="315"/>
    </location>
</feature>
<evidence type="ECO:0000259" key="9">
    <source>
        <dbReference type="Pfam" id="PF03781"/>
    </source>
</evidence>
<feature type="domain" description="Cytochrome C biogenesis protein transmembrane" evidence="8">
    <location>
        <begin position="331"/>
        <end position="503"/>
    </location>
</feature>